<reference evidence="3 4" key="1">
    <citation type="journal article" date="2003" name="Int. J. Syst. Evol. Microbiol.">
        <title>Halobacillus salinus sp. nov., isolated from a salt lake on the coast of the East Sea in Korea.</title>
        <authorList>
            <person name="Yoon J.H."/>
            <person name="Kang K.H."/>
            <person name="Park Y.H."/>
        </authorList>
    </citation>
    <scope>NUCLEOTIDE SEQUENCE [LARGE SCALE GENOMIC DNA]</scope>
    <source>
        <strain evidence="3 4">HSL-3</strain>
    </source>
</reference>
<evidence type="ECO:0000313" key="3">
    <source>
        <dbReference type="EMBL" id="TGB04823.1"/>
    </source>
</evidence>
<organism evidence="3 4">
    <name type="scientific">Halobacillus salinus</name>
    <dbReference type="NCBI Taxonomy" id="192814"/>
    <lineage>
        <taxon>Bacteria</taxon>
        <taxon>Bacillati</taxon>
        <taxon>Bacillota</taxon>
        <taxon>Bacilli</taxon>
        <taxon>Bacillales</taxon>
        <taxon>Bacillaceae</taxon>
        <taxon>Halobacillus</taxon>
    </lineage>
</organism>
<dbReference type="STRING" id="192814.GCA_900166575_01850"/>
<dbReference type="AlphaFoldDB" id="A0A4Z0H359"/>
<proteinExistence type="predicted"/>
<evidence type="ECO:0000256" key="2">
    <source>
        <dbReference type="SAM" id="MobiDB-lite"/>
    </source>
</evidence>
<keyword evidence="1" id="KW-0175">Coiled coil</keyword>
<dbReference type="RefSeq" id="WP_135327133.1">
    <property type="nucleotide sequence ID" value="NZ_SRJC01000001.1"/>
</dbReference>
<feature type="region of interest" description="Disordered" evidence="2">
    <location>
        <begin position="616"/>
        <end position="642"/>
    </location>
</feature>
<dbReference type="Proteomes" id="UP000297982">
    <property type="component" value="Unassembled WGS sequence"/>
</dbReference>
<gene>
    <name evidence="3" type="ORF">E4663_07470</name>
</gene>
<evidence type="ECO:0000256" key="1">
    <source>
        <dbReference type="SAM" id="Coils"/>
    </source>
</evidence>
<evidence type="ECO:0000313" key="4">
    <source>
        <dbReference type="Proteomes" id="UP000297982"/>
    </source>
</evidence>
<accession>A0A4Z0H359</accession>
<feature type="compositionally biased region" description="Basic and acidic residues" evidence="2">
    <location>
        <begin position="622"/>
        <end position="642"/>
    </location>
</feature>
<dbReference type="EMBL" id="SRJC01000001">
    <property type="protein sequence ID" value="TGB04823.1"/>
    <property type="molecule type" value="Genomic_DNA"/>
</dbReference>
<feature type="coiled-coil region" evidence="1">
    <location>
        <begin position="117"/>
        <end position="151"/>
    </location>
</feature>
<sequence>MNPSVSSLGKLASTQSALTKSGQVIKGEVLELKPGNRAVVLVGKQKIQAQLETPLTKGKSYVFQVMSEEGGATKLRVVSETKGIAERLDLQQLLKGLSLKSTKLNKDFLQSLLKTNVSFQTQDLKQALTLLQQAENKAAAKDVLLQLMQKKYPVKPAVYQALLSKKTTELTQLLKQFTTSESPQTSNDQRVQKLVASLKGVSSAVSSLESSVAKVLTEVSKDQKTSFQLFQKAGIIQHKQSFTQYQREWNQWASHESLDAKTSSQGMKSLSFKEILHLIQSPNTTPPIPASLDQMAQDMKRLFDLQLPLTKTEHQALNRWTSNLEKLGSSTDTRQAGISLFTDSAKHKWSADHQLLHKNQSFQKLLPHLTESERSALEHVTRQLPKLLDHQLAMNQPPREVVQALRNIQSMQLTQVQKASLTDWISMLSDHLSPSVKDSMLIKLKSMLHLSGIQDESMMKQAVLNDEPPIREGSLKSALLQSMQDPHTQIRPELARQMVSLVNGIQLSVHQETTQTIQMALQFPGDLVGATEDIQMNMEGRKTEKGEIDPAYCHIVFFLQLENFEATVIDMSIINRRVGVTVYNHHEIDPVVEEFKPMLKDGLTALGYQLSSLQRKPLQNEMSKRHSTQGDRRQEDGVDLRI</sequence>
<comment type="caution">
    <text evidence="3">The sequence shown here is derived from an EMBL/GenBank/DDBJ whole genome shotgun (WGS) entry which is preliminary data.</text>
</comment>
<protein>
    <submittedName>
        <fullName evidence="3">Uncharacterized protein</fullName>
    </submittedName>
</protein>
<name>A0A4Z0H359_9BACI</name>
<keyword evidence="4" id="KW-1185">Reference proteome</keyword>